<keyword evidence="4" id="KW-1185">Reference proteome</keyword>
<accession>A0ABS0CUY8</accession>
<gene>
    <name evidence="3" type="ORF">IU459_21665</name>
</gene>
<feature type="region of interest" description="Disordered" evidence="2">
    <location>
        <begin position="1"/>
        <end position="36"/>
    </location>
</feature>
<evidence type="ECO:0000313" key="3">
    <source>
        <dbReference type="EMBL" id="MBF6300131.1"/>
    </source>
</evidence>
<feature type="compositionally biased region" description="Basic and acidic residues" evidence="2">
    <location>
        <begin position="18"/>
        <end position="28"/>
    </location>
</feature>
<name>A0ABS0CUY8_9NOCA</name>
<proteinExistence type="predicted"/>
<organism evidence="3 4">
    <name type="scientific">Nocardia amamiensis</name>
    <dbReference type="NCBI Taxonomy" id="404578"/>
    <lineage>
        <taxon>Bacteria</taxon>
        <taxon>Bacillati</taxon>
        <taxon>Actinomycetota</taxon>
        <taxon>Actinomycetes</taxon>
        <taxon>Mycobacteriales</taxon>
        <taxon>Nocardiaceae</taxon>
        <taxon>Nocardia</taxon>
    </lineage>
</organism>
<dbReference type="Proteomes" id="UP000702209">
    <property type="component" value="Unassembled WGS sequence"/>
</dbReference>
<evidence type="ECO:0000256" key="1">
    <source>
        <dbReference type="SAM" id="Coils"/>
    </source>
</evidence>
<keyword evidence="1" id="KW-0175">Coiled coil</keyword>
<reference evidence="3 4" key="1">
    <citation type="submission" date="2020-10" db="EMBL/GenBank/DDBJ databases">
        <title>Identification of Nocardia species via Next-generation sequencing and recognition of intraspecies genetic diversity.</title>
        <authorList>
            <person name="Li P."/>
            <person name="Li P."/>
            <person name="Lu B."/>
        </authorList>
    </citation>
    <scope>NUCLEOTIDE SEQUENCE [LARGE SCALE GENOMIC DNA]</scope>
    <source>
        <strain evidence="3 4">BJ06-0157</strain>
    </source>
</reference>
<sequence>MTNAYADSPEYTVPTTRVRRDPPGRERTPAFGNDIQPRSALIPDRVRHAPIKHDYELMAVQDAQNAGYLREIQDLAAERAALGGRKGHDQATRLRLEQLEAALAAATADAIAAGIPAGDVDRAVEYGRAGDYWADRPAHRYLGRIAQLMHEMDSRLSELDDYRQRVAELERRLARTRLGDA</sequence>
<protein>
    <submittedName>
        <fullName evidence="3">Uncharacterized protein</fullName>
    </submittedName>
</protein>
<feature type="coiled-coil region" evidence="1">
    <location>
        <begin position="145"/>
        <end position="179"/>
    </location>
</feature>
<dbReference type="RefSeq" id="WP_195131379.1">
    <property type="nucleotide sequence ID" value="NZ_JADLQX010000016.1"/>
</dbReference>
<comment type="caution">
    <text evidence="3">The sequence shown here is derived from an EMBL/GenBank/DDBJ whole genome shotgun (WGS) entry which is preliminary data.</text>
</comment>
<dbReference type="EMBL" id="JADLQX010000016">
    <property type="protein sequence ID" value="MBF6300131.1"/>
    <property type="molecule type" value="Genomic_DNA"/>
</dbReference>
<evidence type="ECO:0000256" key="2">
    <source>
        <dbReference type="SAM" id="MobiDB-lite"/>
    </source>
</evidence>
<evidence type="ECO:0000313" key="4">
    <source>
        <dbReference type="Proteomes" id="UP000702209"/>
    </source>
</evidence>